<proteinExistence type="predicted"/>
<reference evidence="4" key="2">
    <citation type="submission" date="2009-11" db="EMBL/GenBank/DDBJ databases">
        <title>The Genome Sequence of Allomyces macrogynus strain ATCC 38327.</title>
        <authorList>
            <consortium name="The Broad Institute Genome Sequencing Platform"/>
            <person name="Russ C."/>
            <person name="Cuomo C."/>
            <person name="Shea T."/>
            <person name="Young S.K."/>
            <person name="Zeng Q."/>
            <person name="Koehrsen M."/>
            <person name="Haas B."/>
            <person name="Borodovsky M."/>
            <person name="Guigo R."/>
            <person name="Alvarado L."/>
            <person name="Berlin A."/>
            <person name="Borenstein D."/>
            <person name="Chen Z."/>
            <person name="Engels R."/>
            <person name="Freedman E."/>
            <person name="Gellesch M."/>
            <person name="Goldberg J."/>
            <person name="Griggs A."/>
            <person name="Gujja S."/>
            <person name="Heiman D."/>
            <person name="Hepburn T."/>
            <person name="Howarth C."/>
            <person name="Jen D."/>
            <person name="Larson L."/>
            <person name="Lewis B."/>
            <person name="Mehta T."/>
            <person name="Park D."/>
            <person name="Pearson M."/>
            <person name="Roberts A."/>
            <person name="Saif S."/>
            <person name="Shenoy N."/>
            <person name="Sisk P."/>
            <person name="Stolte C."/>
            <person name="Sykes S."/>
            <person name="Walk T."/>
            <person name="White J."/>
            <person name="Yandava C."/>
            <person name="Burger G."/>
            <person name="Gray M.W."/>
            <person name="Holland P.W.H."/>
            <person name="King N."/>
            <person name="Lang F.B.F."/>
            <person name="Roger A.J."/>
            <person name="Ruiz-Trillo I."/>
            <person name="Lander E."/>
            <person name="Nusbaum C."/>
        </authorList>
    </citation>
    <scope>NUCLEOTIDE SEQUENCE [LARGE SCALE GENOMIC DNA]</scope>
    <source>
        <strain evidence="4">ATCC 38327</strain>
    </source>
</reference>
<evidence type="ECO:0000256" key="1">
    <source>
        <dbReference type="SAM" id="MobiDB-lite"/>
    </source>
</evidence>
<dbReference type="Proteomes" id="UP000054350">
    <property type="component" value="Unassembled WGS sequence"/>
</dbReference>
<keyword evidence="2" id="KW-1133">Transmembrane helix</keyword>
<keyword evidence="2" id="KW-0472">Membrane</keyword>
<gene>
    <name evidence="3" type="ORF">AMAG_17889</name>
</gene>
<evidence type="ECO:0000313" key="4">
    <source>
        <dbReference type="Proteomes" id="UP000054350"/>
    </source>
</evidence>
<dbReference type="VEuPathDB" id="FungiDB:AMAG_17889"/>
<keyword evidence="2" id="KW-0812">Transmembrane</keyword>
<protein>
    <submittedName>
        <fullName evidence="3">Uncharacterized protein</fullName>
    </submittedName>
</protein>
<dbReference type="AlphaFoldDB" id="A0A0L0S1L4"/>
<evidence type="ECO:0000313" key="3">
    <source>
        <dbReference type="EMBL" id="KNE56259.1"/>
    </source>
</evidence>
<feature type="compositionally biased region" description="Basic residues" evidence="1">
    <location>
        <begin position="89"/>
        <end position="107"/>
    </location>
</feature>
<name>A0A0L0S1L4_ALLM3</name>
<evidence type="ECO:0000256" key="2">
    <source>
        <dbReference type="SAM" id="Phobius"/>
    </source>
</evidence>
<feature type="transmembrane region" description="Helical" evidence="2">
    <location>
        <begin position="39"/>
        <end position="57"/>
    </location>
</feature>
<keyword evidence="4" id="KW-1185">Reference proteome</keyword>
<organism evidence="3 4">
    <name type="scientific">Allomyces macrogynus (strain ATCC 38327)</name>
    <name type="common">Allomyces javanicus var. macrogynus</name>
    <dbReference type="NCBI Taxonomy" id="578462"/>
    <lineage>
        <taxon>Eukaryota</taxon>
        <taxon>Fungi</taxon>
        <taxon>Fungi incertae sedis</taxon>
        <taxon>Blastocladiomycota</taxon>
        <taxon>Blastocladiomycetes</taxon>
        <taxon>Blastocladiales</taxon>
        <taxon>Blastocladiaceae</taxon>
        <taxon>Allomyces</taxon>
    </lineage>
</organism>
<dbReference type="EMBL" id="GG745330">
    <property type="protein sequence ID" value="KNE56259.1"/>
    <property type="molecule type" value="Genomic_DNA"/>
</dbReference>
<reference evidence="3 4" key="1">
    <citation type="submission" date="2009-11" db="EMBL/GenBank/DDBJ databases">
        <title>Annotation of Allomyces macrogynus ATCC 38327.</title>
        <authorList>
            <consortium name="The Broad Institute Genome Sequencing Platform"/>
            <person name="Russ C."/>
            <person name="Cuomo C."/>
            <person name="Burger G."/>
            <person name="Gray M.W."/>
            <person name="Holland P.W.H."/>
            <person name="King N."/>
            <person name="Lang F.B.F."/>
            <person name="Roger A.J."/>
            <person name="Ruiz-Trillo I."/>
            <person name="Young S.K."/>
            <person name="Zeng Q."/>
            <person name="Gargeya S."/>
            <person name="Fitzgerald M."/>
            <person name="Haas B."/>
            <person name="Abouelleil A."/>
            <person name="Alvarado L."/>
            <person name="Arachchi H.M."/>
            <person name="Berlin A."/>
            <person name="Chapman S.B."/>
            <person name="Gearin G."/>
            <person name="Goldberg J."/>
            <person name="Griggs A."/>
            <person name="Gujja S."/>
            <person name="Hansen M."/>
            <person name="Heiman D."/>
            <person name="Howarth C."/>
            <person name="Larimer J."/>
            <person name="Lui A."/>
            <person name="MacDonald P.J.P."/>
            <person name="McCowen C."/>
            <person name="Montmayeur A."/>
            <person name="Murphy C."/>
            <person name="Neiman D."/>
            <person name="Pearson M."/>
            <person name="Priest M."/>
            <person name="Roberts A."/>
            <person name="Saif S."/>
            <person name="Shea T."/>
            <person name="Sisk P."/>
            <person name="Stolte C."/>
            <person name="Sykes S."/>
            <person name="Wortman J."/>
            <person name="Nusbaum C."/>
            <person name="Birren B."/>
        </authorList>
    </citation>
    <scope>NUCLEOTIDE SEQUENCE [LARGE SCALE GENOMIC DNA]</scope>
    <source>
        <strain evidence="3 4">ATCC 38327</strain>
    </source>
</reference>
<sequence length="218" mass="22899">MDAVKPPAAQAGMLATVPRLAARAKALAPALPTLPRRRLVEALVAAVAALYLFPALLVPLAVFSLGATLAASVLLLALDNAQERDAHLRARRRSSTSRHRSRSRTGARRASAASLGAGADADDAAAALLADSVLDDLYDEYSVPPIPVRYATSTTRISLQPGRIERLDLALDNGGALDRAVATLRDAIVRDFVLPWYTADVAAPGSETARRGFPTASS</sequence>
<feature type="region of interest" description="Disordered" evidence="1">
    <location>
        <begin position="86"/>
        <end position="114"/>
    </location>
</feature>
<accession>A0A0L0S1L4</accession>